<proteinExistence type="predicted"/>
<comment type="caution">
    <text evidence="2">The sequence shown here is derived from an EMBL/GenBank/DDBJ whole genome shotgun (WGS) entry which is preliminary data.</text>
</comment>
<gene>
    <name evidence="2" type="ORF">CCACVL1_30604</name>
</gene>
<name>A0A1R3FWN4_COCAP</name>
<protein>
    <submittedName>
        <fullName evidence="2">Uncharacterized protein</fullName>
    </submittedName>
</protein>
<dbReference type="Proteomes" id="UP000188268">
    <property type="component" value="Unassembled WGS sequence"/>
</dbReference>
<dbReference type="AlphaFoldDB" id="A0A1R3FWN4"/>
<evidence type="ECO:0000256" key="1">
    <source>
        <dbReference type="SAM" id="MobiDB-lite"/>
    </source>
</evidence>
<feature type="non-terminal residue" evidence="2">
    <location>
        <position position="1"/>
    </location>
</feature>
<organism evidence="2 3">
    <name type="scientific">Corchorus capsularis</name>
    <name type="common">Jute</name>
    <dbReference type="NCBI Taxonomy" id="210143"/>
    <lineage>
        <taxon>Eukaryota</taxon>
        <taxon>Viridiplantae</taxon>
        <taxon>Streptophyta</taxon>
        <taxon>Embryophyta</taxon>
        <taxon>Tracheophyta</taxon>
        <taxon>Spermatophyta</taxon>
        <taxon>Magnoliopsida</taxon>
        <taxon>eudicotyledons</taxon>
        <taxon>Gunneridae</taxon>
        <taxon>Pentapetalae</taxon>
        <taxon>rosids</taxon>
        <taxon>malvids</taxon>
        <taxon>Malvales</taxon>
        <taxon>Malvaceae</taxon>
        <taxon>Grewioideae</taxon>
        <taxon>Apeibeae</taxon>
        <taxon>Corchorus</taxon>
    </lineage>
</organism>
<evidence type="ECO:0000313" key="3">
    <source>
        <dbReference type="Proteomes" id="UP000188268"/>
    </source>
</evidence>
<reference evidence="2 3" key="1">
    <citation type="submission" date="2013-09" db="EMBL/GenBank/DDBJ databases">
        <title>Corchorus capsularis genome sequencing.</title>
        <authorList>
            <person name="Alam M."/>
            <person name="Haque M.S."/>
            <person name="Islam M.S."/>
            <person name="Emdad E.M."/>
            <person name="Islam M.M."/>
            <person name="Ahmed B."/>
            <person name="Halim A."/>
            <person name="Hossen Q.M.M."/>
            <person name="Hossain M.Z."/>
            <person name="Ahmed R."/>
            <person name="Khan M.M."/>
            <person name="Islam R."/>
            <person name="Rashid M.M."/>
            <person name="Khan S.A."/>
            <person name="Rahman M.S."/>
            <person name="Alam M."/>
        </authorList>
    </citation>
    <scope>NUCLEOTIDE SEQUENCE [LARGE SCALE GENOMIC DNA]</scope>
    <source>
        <strain evidence="3">cv. CVL-1</strain>
        <tissue evidence="2">Whole seedling</tissue>
    </source>
</reference>
<sequence length="42" mass="4694">VQIAATEYHRHDDIADYAQQDPTANTMKFKGNNGSNSKKLSK</sequence>
<dbReference type="Gramene" id="OMO50140">
    <property type="protein sequence ID" value="OMO50140"/>
    <property type="gene ID" value="CCACVL1_30604"/>
</dbReference>
<feature type="region of interest" description="Disordered" evidence="1">
    <location>
        <begin position="13"/>
        <end position="42"/>
    </location>
</feature>
<feature type="non-terminal residue" evidence="2">
    <location>
        <position position="42"/>
    </location>
</feature>
<evidence type="ECO:0000313" key="2">
    <source>
        <dbReference type="EMBL" id="OMO50140.1"/>
    </source>
</evidence>
<keyword evidence="3" id="KW-1185">Reference proteome</keyword>
<dbReference type="EMBL" id="AWWV01016276">
    <property type="protein sequence ID" value="OMO50140.1"/>
    <property type="molecule type" value="Genomic_DNA"/>
</dbReference>
<accession>A0A1R3FWN4</accession>
<feature type="compositionally biased region" description="Low complexity" evidence="1">
    <location>
        <begin position="28"/>
        <end position="42"/>
    </location>
</feature>